<evidence type="ECO:0000256" key="2">
    <source>
        <dbReference type="ARBA" id="ARBA00022485"/>
    </source>
</evidence>
<dbReference type="SFLD" id="SFLDG01083">
    <property type="entry name" value="Uncharacterised_Radical_SAM_Su"/>
    <property type="match status" value="1"/>
</dbReference>
<dbReference type="GO" id="GO:0046872">
    <property type="term" value="F:metal ion binding"/>
    <property type="evidence" value="ECO:0007669"/>
    <property type="project" value="UniProtKB-KW"/>
</dbReference>
<dbReference type="InterPro" id="IPR006638">
    <property type="entry name" value="Elp3/MiaA/NifB-like_rSAM"/>
</dbReference>
<evidence type="ECO:0000256" key="1">
    <source>
        <dbReference type="ARBA" id="ARBA00001966"/>
    </source>
</evidence>
<dbReference type="GO" id="GO:0051539">
    <property type="term" value="F:4 iron, 4 sulfur cluster binding"/>
    <property type="evidence" value="ECO:0007669"/>
    <property type="project" value="UniProtKB-KW"/>
</dbReference>
<dbReference type="Pfam" id="PF04055">
    <property type="entry name" value="Radical_SAM"/>
    <property type="match status" value="1"/>
</dbReference>
<comment type="cofactor">
    <cofactor evidence="1">
        <name>[4Fe-4S] cluster</name>
        <dbReference type="ChEBI" id="CHEBI:49883"/>
    </cofactor>
</comment>
<dbReference type="PANTHER" id="PTHR43787:SF11">
    <property type="entry name" value="UPF0026 PROTEIN SLR1464"/>
    <property type="match status" value="1"/>
</dbReference>
<name>A0A9X4RR86_9BACT</name>
<keyword evidence="6" id="KW-0411">Iron-sulfur</keyword>
<dbReference type="CDD" id="cd01335">
    <property type="entry name" value="Radical_SAM"/>
    <property type="match status" value="1"/>
</dbReference>
<dbReference type="EMBL" id="JAPHEH010000002">
    <property type="protein sequence ID" value="MDG4477097.1"/>
    <property type="molecule type" value="Genomic_DNA"/>
</dbReference>
<sequence>MNDAMITFGPVASRRLGNSLGINNIRPKVCTYSCVYCQVGRTLQMEIEPRHFFEPPEIHARTARRLAALTSQGGVVDCLTFVPDGEPTLDSRMGEAIEQLQALGIKIGVITNGSLLWRPEVRQAVAKAQWVSVKVDSVDPRCWRRINRPHPKLRLEEVLQGIEAFARDFTGELVTETMLVAGLNDKPDNIRAVADFLAKIQPARAYLAAPIRPPAEKWVRTPDESVMAAAHHLFTEKLAQVEYLLGFEQSCAVVGDDLAEEILGITAVHPLREETVSSLLKARKNGRQILNELLKSKKLILVEYEGHRFLVRKLR</sequence>
<protein>
    <submittedName>
        <fullName evidence="8">Radical SAM protein</fullName>
    </submittedName>
</protein>
<evidence type="ECO:0000259" key="7">
    <source>
        <dbReference type="PROSITE" id="PS51918"/>
    </source>
</evidence>
<keyword evidence="5" id="KW-0408">Iron</keyword>
<organism evidence="8 9">
    <name type="scientific">Thiovibrio frasassiensis</name>
    <dbReference type="NCBI Taxonomy" id="2984131"/>
    <lineage>
        <taxon>Bacteria</taxon>
        <taxon>Pseudomonadati</taxon>
        <taxon>Thermodesulfobacteriota</taxon>
        <taxon>Desulfobulbia</taxon>
        <taxon>Desulfobulbales</taxon>
        <taxon>Thiovibrionaceae</taxon>
        <taxon>Thiovibrio</taxon>
    </lineage>
</organism>
<dbReference type="InterPro" id="IPR040084">
    <property type="entry name" value="GTPase_Obg"/>
</dbReference>
<proteinExistence type="predicted"/>
<feature type="domain" description="Radical SAM core" evidence="7">
    <location>
        <begin position="14"/>
        <end position="248"/>
    </location>
</feature>
<accession>A0A9X4RR86</accession>
<dbReference type="SUPFAM" id="SSF102114">
    <property type="entry name" value="Radical SAM enzymes"/>
    <property type="match status" value="1"/>
</dbReference>
<keyword evidence="2" id="KW-0004">4Fe-4S</keyword>
<comment type="caution">
    <text evidence="8">The sequence shown here is derived from an EMBL/GenBank/DDBJ whole genome shotgun (WGS) entry which is preliminary data.</text>
</comment>
<dbReference type="AlphaFoldDB" id="A0A9X4RR86"/>
<dbReference type="SFLD" id="SFLDS00029">
    <property type="entry name" value="Radical_SAM"/>
    <property type="match status" value="1"/>
</dbReference>
<dbReference type="PROSITE" id="PS51918">
    <property type="entry name" value="RADICAL_SAM"/>
    <property type="match status" value="1"/>
</dbReference>
<dbReference type="SMART" id="SM00729">
    <property type="entry name" value="Elp3"/>
    <property type="match status" value="1"/>
</dbReference>
<keyword evidence="9" id="KW-1185">Reference proteome</keyword>
<keyword evidence="3" id="KW-0949">S-adenosyl-L-methionine</keyword>
<dbReference type="GO" id="GO:0003824">
    <property type="term" value="F:catalytic activity"/>
    <property type="evidence" value="ECO:0007669"/>
    <property type="project" value="InterPro"/>
</dbReference>
<evidence type="ECO:0000256" key="4">
    <source>
        <dbReference type="ARBA" id="ARBA00022723"/>
    </source>
</evidence>
<evidence type="ECO:0000313" key="8">
    <source>
        <dbReference type="EMBL" id="MDG4477097.1"/>
    </source>
</evidence>
<dbReference type="Proteomes" id="UP001154240">
    <property type="component" value="Unassembled WGS sequence"/>
</dbReference>
<evidence type="ECO:0000256" key="3">
    <source>
        <dbReference type="ARBA" id="ARBA00022691"/>
    </source>
</evidence>
<reference evidence="8" key="1">
    <citation type="journal article" date="2022" name="bioRxiv">
        <title>Thiovibrio frasassiensisgen. nov., sp. nov., an autotrophic, elemental sulfur disproportionating bacterium isolated from sulfidic karst sediment, and proposal of Thiovibrionaceae fam. nov.</title>
        <authorList>
            <person name="Aronson H."/>
            <person name="Thomas C."/>
            <person name="Bhattacharyya M."/>
            <person name="Eckstein S."/>
            <person name="Jensen S."/>
            <person name="Barco R."/>
            <person name="Macalady J."/>
            <person name="Amend J."/>
        </authorList>
    </citation>
    <scope>NUCLEOTIDE SEQUENCE</scope>
    <source>
        <strain evidence="8">RS19-109</strain>
    </source>
</reference>
<reference evidence="8" key="2">
    <citation type="submission" date="2022-10" db="EMBL/GenBank/DDBJ databases">
        <authorList>
            <person name="Aronson H.S."/>
        </authorList>
    </citation>
    <scope>NUCLEOTIDE SEQUENCE</scope>
    <source>
        <strain evidence="8">RS19-109</strain>
    </source>
</reference>
<dbReference type="InterPro" id="IPR007197">
    <property type="entry name" value="rSAM"/>
</dbReference>
<dbReference type="InterPro" id="IPR058240">
    <property type="entry name" value="rSAM_sf"/>
</dbReference>
<evidence type="ECO:0000256" key="6">
    <source>
        <dbReference type="ARBA" id="ARBA00023014"/>
    </source>
</evidence>
<dbReference type="Gene3D" id="3.20.20.70">
    <property type="entry name" value="Aldolase class I"/>
    <property type="match status" value="1"/>
</dbReference>
<keyword evidence="4" id="KW-0479">Metal-binding</keyword>
<dbReference type="RefSeq" id="WP_307634089.1">
    <property type="nucleotide sequence ID" value="NZ_JAPHEH010000002.1"/>
</dbReference>
<gene>
    <name evidence="8" type="ORF">OLX77_13125</name>
</gene>
<evidence type="ECO:0000256" key="5">
    <source>
        <dbReference type="ARBA" id="ARBA00023004"/>
    </source>
</evidence>
<dbReference type="InterPro" id="IPR013785">
    <property type="entry name" value="Aldolase_TIM"/>
</dbReference>
<dbReference type="PANTHER" id="PTHR43787">
    <property type="entry name" value="FEMO COFACTOR BIOSYNTHESIS PROTEIN NIFB-RELATED"/>
    <property type="match status" value="1"/>
</dbReference>
<evidence type="ECO:0000313" key="9">
    <source>
        <dbReference type="Proteomes" id="UP001154240"/>
    </source>
</evidence>